<dbReference type="InterPro" id="IPR026444">
    <property type="entry name" value="Secre_tail"/>
</dbReference>
<evidence type="ECO:0000256" key="2">
    <source>
        <dbReference type="ARBA" id="ARBA00022737"/>
    </source>
</evidence>
<keyword evidence="2" id="KW-0677">Repeat</keyword>
<dbReference type="Pfam" id="PF02494">
    <property type="entry name" value="HYR"/>
    <property type="match status" value="1"/>
</dbReference>
<dbReference type="InterPro" id="IPR003410">
    <property type="entry name" value="HYR_dom"/>
</dbReference>
<dbReference type="NCBIfam" id="TIGR04183">
    <property type="entry name" value="Por_Secre_tail"/>
    <property type="match status" value="1"/>
</dbReference>
<dbReference type="Gene3D" id="2.60.40.10">
    <property type="entry name" value="Immunoglobulins"/>
    <property type="match status" value="1"/>
</dbReference>
<sequence>MAPEIACPANTTVDFDSGQNFYTLPDYVAGGTATATDNCINGLTTTQDPAPGTELTEGNYTISFEAEDSFGNTSVCSFQLAVNTTLSVSEEAFENSLKIYPNPSHNNITIESNLQELENLQIIDVTGKIVILKENILSRKKVVNISQLENGVYFLKVNNTVSKRIIKM</sequence>
<dbReference type="Pfam" id="PF18962">
    <property type="entry name" value="Por_Secre_tail"/>
    <property type="match status" value="1"/>
</dbReference>
<evidence type="ECO:0000259" key="3">
    <source>
        <dbReference type="PROSITE" id="PS50825"/>
    </source>
</evidence>
<protein>
    <submittedName>
        <fullName evidence="4">T9SS type A sorting domain-containing protein</fullName>
    </submittedName>
</protein>
<comment type="caution">
    <text evidence="4">The sequence shown here is derived from an EMBL/GenBank/DDBJ whole genome shotgun (WGS) entry which is preliminary data.</text>
</comment>
<accession>A0ABU2YB45</accession>
<evidence type="ECO:0000256" key="1">
    <source>
        <dbReference type="ARBA" id="ARBA00022729"/>
    </source>
</evidence>
<gene>
    <name evidence="4" type="ORF">RM538_05325</name>
</gene>
<dbReference type="Proteomes" id="UP001254488">
    <property type="component" value="Unassembled WGS sequence"/>
</dbReference>
<feature type="domain" description="HYR" evidence="3">
    <location>
        <begin position="1"/>
        <end position="84"/>
    </location>
</feature>
<proteinExistence type="predicted"/>
<evidence type="ECO:0000313" key="4">
    <source>
        <dbReference type="EMBL" id="MDT0555414.1"/>
    </source>
</evidence>
<dbReference type="InterPro" id="IPR013783">
    <property type="entry name" value="Ig-like_fold"/>
</dbReference>
<organism evidence="4 5">
    <name type="scientific">Patiriisocius hiemis</name>
    <dbReference type="NCBI Taxonomy" id="3075604"/>
    <lineage>
        <taxon>Bacteria</taxon>
        <taxon>Pseudomonadati</taxon>
        <taxon>Bacteroidota</taxon>
        <taxon>Flavobacteriia</taxon>
        <taxon>Flavobacteriales</taxon>
        <taxon>Flavobacteriaceae</taxon>
        <taxon>Patiriisocius</taxon>
    </lineage>
</organism>
<name>A0ABU2YB45_9FLAO</name>
<evidence type="ECO:0000313" key="5">
    <source>
        <dbReference type="Proteomes" id="UP001254488"/>
    </source>
</evidence>
<reference evidence="4 5" key="1">
    <citation type="submission" date="2023-09" db="EMBL/GenBank/DDBJ databases">
        <authorList>
            <person name="Rey-Velasco X."/>
        </authorList>
    </citation>
    <scope>NUCLEOTIDE SEQUENCE [LARGE SCALE GENOMIC DNA]</scope>
    <source>
        <strain evidence="4 5">W242</strain>
    </source>
</reference>
<dbReference type="PROSITE" id="PS50825">
    <property type="entry name" value="HYR"/>
    <property type="match status" value="1"/>
</dbReference>
<keyword evidence="5" id="KW-1185">Reference proteome</keyword>
<dbReference type="EMBL" id="JAVRHZ010000002">
    <property type="protein sequence ID" value="MDT0555414.1"/>
    <property type="molecule type" value="Genomic_DNA"/>
</dbReference>
<keyword evidence="1" id="KW-0732">Signal</keyword>